<dbReference type="GeneID" id="5977101"/>
<dbReference type="RefSeq" id="XP_001800197.1">
    <property type="nucleotide sequence ID" value="XM_001800145.1"/>
</dbReference>
<dbReference type="eggNOG" id="ENOG502SSJP">
    <property type="taxonomic scope" value="Eukaryota"/>
</dbReference>
<dbReference type="EMBL" id="CH445340">
    <property type="protein sequence ID" value="EAT82246.1"/>
    <property type="molecule type" value="Genomic_DNA"/>
</dbReference>
<dbReference type="VEuPathDB" id="FungiDB:JI435_099110"/>
<dbReference type="KEGG" id="pno:SNOG_09911"/>
<reference evidence="2" key="1">
    <citation type="journal article" date="2007" name="Plant Cell">
        <title>Dothideomycete-plant interactions illuminated by genome sequencing and EST analysis of the wheat pathogen Stagonospora nodorum.</title>
        <authorList>
            <person name="Hane J.K."/>
            <person name="Lowe R.G."/>
            <person name="Solomon P.S."/>
            <person name="Tan K.C."/>
            <person name="Schoch C.L."/>
            <person name="Spatafora J.W."/>
            <person name="Crous P.W."/>
            <person name="Kodira C."/>
            <person name="Birren B.W."/>
            <person name="Galagan J.E."/>
            <person name="Torriani S.F."/>
            <person name="McDonald B.A."/>
            <person name="Oliver R.P."/>
        </authorList>
    </citation>
    <scope>NUCLEOTIDE SEQUENCE [LARGE SCALE GENOMIC DNA]</scope>
    <source>
        <strain evidence="2">SN15 / ATCC MYA-4574 / FGSC 10173</strain>
    </source>
</reference>
<dbReference type="InParanoid" id="Q0UEA3"/>
<dbReference type="AlphaFoldDB" id="Q0UEA3"/>
<accession>Q0UEA3</accession>
<evidence type="ECO:0000313" key="1">
    <source>
        <dbReference type="EMBL" id="EAT82246.1"/>
    </source>
</evidence>
<protein>
    <submittedName>
        <fullName evidence="1">Uncharacterized protein</fullName>
    </submittedName>
</protein>
<dbReference type="HOGENOM" id="CLU_1210207_0_0_1"/>
<organism evidence="1 2">
    <name type="scientific">Phaeosphaeria nodorum (strain SN15 / ATCC MYA-4574 / FGSC 10173)</name>
    <name type="common">Glume blotch fungus</name>
    <name type="synonym">Parastagonospora nodorum</name>
    <dbReference type="NCBI Taxonomy" id="321614"/>
    <lineage>
        <taxon>Eukaryota</taxon>
        <taxon>Fungi</taxon>
        <taxon>Dikarya</taxon>
        <taxon>Ascomycota</taxon>
        <taxon>Pezizomycotina</taxon>
        <taxon>Dothideomycetes</taxon>
        <taxon>Pleosporomycetidae</taxon>
        <taxon>Pleosporales</taxon>
        <taxon>Pleosporineae</taxon>
        <taxon>Phaeosphaeriaceae</taxon>
        <taxon>Parastagonospora</taxon>
    </lineage>
</organism>
<gene>
    <name evidence="1" type="ORF">SNOG_09911</name>
</gene>
<sequence length="229" mass="25588">MALASHQIIKTDRILRTRALADRSSLLVVRMGPRAQKQARELAADVISVLTKNGQRVLWNMSLPRSSERNWTMGDVFKSLLHQVLRDSAALFTQFTEQLNLEKIQAAHTDSEWADLICLLFAKVSDTFIVIETQDLRQVPQHDPESAKRLLQLLQRVANRAAAAGNPLKILLVVYGNVLQALTAASKDIDLVITSILPPPPVPPRLRHIARRAGLNMRGWKLSDAESLN</sequence>
<evidence type="ECO:0000313" key="2">
    <source>
        <dbReference type="Proteomes" id="UP000001055"/>
    </source>
</evidence>
<dbReference type="Proteomes" id="UP000001055">
    <property type="component" value="Unassembled WGS sequence"/>
</dbReference>
<proteinExistence type="predicted"/>
<name>Q0UEA3_PHANO</name>